<accession>A0A7T3G0L3</accession>
<feature type="domain" description="Inner membrane protein YgaP-like transmembrane" evidence="2">
    <location>
        <begin position="1"/>
        <end position="68"/>
    </location>
</feature>
<feature type="transmembrane region" description="Helical" evidence="1">
    <location>
        <begin position="12"/>
        <end position="31"/>
    </location>
</feature>
<evidence type="ECO:0000313" key="3">
    <source>
        <dbReference type="EMBL" id="QPV64176.1"/>
    </source>
</evidence>
<keyword evidence="1" id="KW-1133">Transmembrane helix</keyword>
<proteinExistence type="predicted"/>
<name>A0A7T3G0L3_9EURY</name>
<organism evidence="3 4">
    <name type="scientific">Halosimplex litoreum</name>
    <dbReference type="NCBI Taxonomy" id="1198301"/>
    <lineage>
        <taxon>Archaea</taxon>
        <taxon>Methanobacteriati</taxon>
        <taxon>Methanobacteriota</taxon>
        <taxon>Stenosarchaea group</taxon>
        <taxon>Halobacteria</taxon>
        <taxon>Halobacteriales</taxon>
        <taxon>Haloarculaceae</taxon>
        <taxon>Halosimplex</taxon>
    </lineage>
</organism>
<dbReference type="RefSeq" id="WP_198062950.1">
    <property type="nucleotide sequence ID" value="NZ_CP065856.1"/>
</dbReference>
<keyword evidence="1" id="KW-0812">Transmembrane</keyword>
<evidence type="ECO:0000313" key="4">
    <source>
        <dbReference type="Proteomes" id="UP000595001"/>
    </source>
</evidence>
<dbReference type="GeneID" id="60588030"/>
<dbReference type="InterPro" id="IPR021309">
    <property type="entry name" value="YgaP-like_TM"/>
</dbReference>
<feature type="transmembrane region" description="Helical" evidence="1">
    <location>
        <begin position="37"/>
        <end position="61"/>
    </location>
</feature>
<dbReference type="AlphaFoldDB" id="A0A7T3G0L3"/>
<gene>
    <name evidence="3" type="ORF">I7X12_06015</name>
</gene>
<reference evidence="3 4" key="1">
    <citation type="submission" date="2020-12" db="EMBL/GenBank/DDBJ databases">
        <title>Halosimplex halophilum sp. nov. and Halosimplex salinum sp. nov., two new members of the genus Halosimplex.</title>
        <authorList>
            <person name="Cui H.L."/>
        </authorList>
    </citation>
    <scope>NUCLEOTIDE SEQUENCE [LARGE SCALE GENOMIC DNA]</scope>
    <source>
        <strain evidence="3 4">YGH94</strain>
    </source>
</reference>
<evidence type="ECO:0000259" key="2">
    <source>
        <dbReference type="Pfam" id="PF11127"/>
    </source>
</evidence>
<protein>
    <submittedName>
        <fullName evidence="3">DUF2892 domain-containing protein</fullName>
    </submittedName>
</protein>
<dbReference type="Pfam" id="PF11127">
    <property type="entry name" value="YgaP-like_TM"/>
    <property type="match status" value="1"/>
</dbReference>
<keyword evidence="4" id="KW-1185">Reference proteome</keyword>
<keyword evidence="1" id="KW-0472">Membrane</keyword>
<dbReference type="KEGG" id="hlt:I7X12_06015"/>
<dbReference type="Proteomes" id="UP000595001">
    <property type="component" value="Chromosome"/>
</dbReference>
<sequence>MKSNIGSTDRTVRLVVGTVLAVSGVAVFAGVSSLGPVVGGVALLLGAVLLGTALANVCLLYELVGVDTT</sequence>
<evidence type="ECO:0000256" key="1">
    <source>
        <dbReference type="SAM" id="Phobius"/>
    </source>
</evidence>
<dbReference type="EMBL" id="CP065856">
    <property type="protein sequence ID" value="QPV64176.1"/>
    <property type="molecule type" value="Genomic_DNA"/>
</dbReference>